<dbReference type="PROSITE" id="PS50895">
    <property type="entry name" value="SURF1"/>
    <property type="match status" value="1"/>
</dbReference>
<evidence type="ECO:0000256" key="6">
    <source>
        <dbReference type="RuleBase" id="RU363076"/>
    </source>
</evidence>
<evidence type="ECO:0000256" key="4">
    <source>
        <dbReference type="ARBA" id="ARBA00022989"/>
    </source>
</evidence>
<keyword evidence="5 6" id="KW-0472">Membrane</keyword>
<evidence type="ECO:0000256" key="2">
    <source>
        <dbReference type="ARBA" id="ARBA00007165"/>
    </source>
</evidence>
<feature type="transmembrane region" description="Helical" evidence="6">
    <location>
        <begin position="30"/>
        <end position="51"/>
    </location>
</feature>
<evidence type="ECO:0000256" key="5">
    <source>
        <dbReference type="ARBA" id="ARBA00023136"/>
    </source>
</evidence>
<dbReference type="CDD" id="cd06662">
    <property type="entry name" value="SURF1"/>
    <property type="match status" value="1"/>
</dbReference>
<keyword evidence="3 6" id="KW-0812">Transmembrane</keyword>
<gene>
    <name evidence="7" type="ORF">A11A3_02587</name>
</gene>
<keyword evidence="8" id="KW-1185">Reference proteome</keyword>
<dbReference type="Pfam" id="PF02104">
    <property type="entry name" value="SURF1"/>
    <property type="match status" value="1"/>
</dbReference>
<keyword evidence="4 6" id="KW-1133">Transmembrane helix</keyword>
<evidence type="ECO:0000256" key="1">
    <source>
        <dbReference type="ARBA" id="ARBA00004370"/>
    </source>
</evidence>
<evidence type="ECO:0000256" key="3">
    <source>
        <dbReference type="ARBA" id="ARBA00022692"/>
    </source>
</evidence>
<reference evidence="7 8" key="1">
    <citation type="journal article" date="2012" name="J. Bacteriol.">
        <title>Genome Sequence of the Alkane-Degrading Bacterium Alcanivorax hongdengensis Type Strain A-11-3.</title>
        <authorList>
            <person name="Lai Q."/>
            <person name="Shao Z."/>
        </authorList>
    </citation>
    <scope>NUCLEOTIDE SEQUENCE [LARGE SCALE GENOMIC DNA]</scope>
    <source>
        <strain evidence="7 8">A-11-3</strain>
    </source>
</reference>
<feature type="transmembrane region" description="Helical" evidence="6">
    <location>
        <begin position="242"/>
        <end position="261"/>
    </location>
</feature>
<comment type="subcellular location">
    <subcellularLocation>
        <location evidence="6">Cell membrane</location>
        <topology evidence="6">Multi-pass membrane protein</topology>
    </subcellularLocation>
    <subcellularLocation>
        <location evidence="1">Membrane</location>
    </subcellularLocation>
</comment>
<proteinExistence type="inferred from homology"/>
<organism evidence="7 8">
    <name type="scientific">Alcanivorax hongdengensis A-11-3</name>
    <dbReference type="NCBI Taxonomy" id="1177179"/>
    <lineage>
        <taxon>Bacteria</taxon>
        <taxon>Pseudomonadati</taxon>
        <taxon>Pseudomonadota</taxon>
        <taxon>Gammaproteobacteria</taxon>
        <taxon>Oceanospirillales</taxon>
        <taxon>Alcanivoracaceae</taxon>
        <taxon>Alcanivorax</taxon>
    </lineage>
</organism>
<dbReference type="PANTHER" id="PTHR23427">
    <property type="entry name" value="SURFEIT LOCUS PROTEIN"/>
    <property type="match status" value="1"/>
</dbReference>
<comment type="caution">
    <text evidence="7">The sequence shown here is derived from an EMBL/GenBank/DDBJ whole genome shotgun (WGS) entry which is preliminary data.</text>
</comment>
<dbReference type="Proteomes" id="UP000010164">
    <property type="component" value="Unassembled WGS sequence"/>
</dbReference>
<comment type="similarity">
    <text evidence="2 6">Belongs to the SURF1 family.</text>
</comment>
<dbReference type="InterPro" id="IPR002994">
    <property type="entry name" value="Surf1/Shy1"/>
</dbReference>
<dbReference type="EMBL" id="AMRJ01000002">
    <property type="protein sequence ID" value="EKF75720.1"/>
    <property type="molecule type" value="Genomic_DNA"/>
</dbReference>
<sequence>MYWQPLCTRESRPGGIGVPRDTMAQRKRRFSITALLATLAVTLLCVRLGVWQLHRAEEKRQWLAQQAERAALPAATVSELLAARPDQRQHRPAQARGQADNAHAILLDNRINNGRPGYHLLTPLLTDDGHWVLINRGWLPWGASRDTLPAITPLNGPVQLKGTVYVPSSDELVLKNVPLPDNQWPLRVQKVDFAAIGEKLGVELAPFEIRVAPKLALTGVKPLPRHWQDATVMTPQRHQAYALQWFALAAVAVIFFVAATWRSSKRDGEQDT</sequence>
<keyword evidence="6" id="KW-1003">Cell membrane</keyword>
<dbReference type="STRING" id="1177179.A11A3_02587"/>
<name>L0WIQ0_9GAMM</name>
<dbReference type="GO" id="GO:0005886">
    <property type="term" value="C:plasma membrane"/>
    <property type="evidence" value="ECO:0007669"/>
    <property type="project" value="UniProtKB-SubCell"/>
</dbReference>
<dbReference type="InterPro" id="IPR045214">
    <property type="entry name" value="Surf1/Surf4"/>
</dbReference>
<dbReference type="eggNOG" id="COG3346">
    <property type="taxonomic scope" value="Bacteria"/>
</dbReference>
<evidence type="ECO:0000313" key="8">
    <source>
        <dbReference type="Proteomes" id="UP000010164"/>
    </source>
</evidence>
<dbReference type="PANTHER" id="PTHR23427:SF2">
    <property type="entry name" value="SURFEIT LOCUS PROTEIN 1"/>
    <property type="match status" value="1"/>
</dbReference>
<protein>
    <recommendedName>
        <fullName evidence="6">SURF1-like protein</fullName>
    </recommendedName>
</protein>
<dbReference type="PATRIC" id="fig|1177179.3.peg.515"/>
<evidence type="ECO:0000313" key="7">
    <source>
        <dbReference type="EMBL" id="EKF75720.1"/>
    </source>
</evidence>
<dbReference type="AlphaFoldDB" id="L0WIQ0"/>
<accession>L0WIQ0</accession>